<reference evidence="3" key="1">
    <citation type="submission" date="2019-04" db="EMBL/GenBank/DDBJ databases">
        <title>Sequencing of skin fungus with MAO and IRED activity.</title>
        <authorList>
            <person name="Marsaioli A.J."/>
            <person name="Bonatto J.M.C."/>
            <person name="Reis Junior O."/>
        </authorList>
    </citation>
    <scope>NUCLEOTIDE SEQUENCE</scope>
    <source>
        <strain evidence="3">30M1</strain>
    </source>
</reference>
<keyword evidence="4" id="KW-1185">Reference proteome</keyword>
<evidence type="ECO:0000256" key="1">
    <source>
        <dbReference type="SAM" id="MobiDB-lite"/>
    </source>
</evidence>
<name>A0A9P4TLV8_CURKU</name>
<dbReference type="AlphaFoldDB" id="A0A9P4TLV8"/>
<comment type="caution">
    <text evidence="3">The sequence shown here is derived from an EMBL/GenBank/DDBJ whole genome shotgun (WGS) entry which is preliminary data.</text>
</comment>
<organism evidence="3 4">
    <name type="scientific">Curvularia kusanoi</name>
    <name type="common">Cochliobolus kusanoi</name>
    <dbReference type="NCBI Taxonomy" id="90978"/>
    <lineage>
        <taxon>Eukaryota</taxon>
        <taxon>Fungi</taxon>
        <taxon>Dikarya</taxon>
        <taxon>Ascomycota</taxon>
        <taxon>Pezizomycotina</taxon>
        <taxon>Dothideomycetes</taxon>
        <taxon>Pleosporomycetidae</taxon>
        <taxon>Pleosporales</taxon>
        <taxon>Pleosporineae</taxon>
        <taxon>Pleosporaceae</taxon>
        <taxon>Curvularia</taxon>
    </lineage>
</organism>
<feature type="domain" description="2EXR" evidence="2">
    <location>
        <begin position="25"/>
        <end position="97"/>
    </location>
</feature>
<evidence type="ECO:0000313" key="3">
    <source>
        <dbReference type="EMBL" id="KAF3007683.1"/>
    </source>
</evidence>
<dbReference type="InterPro" id="IPR045518">
    <property type="entry name" value="2EXR"/>
</dbReference>
<dbReference type="Proteomes" id="UP000801428">
    <property type="component" value="Unassembled WGS sequence"/>
</dbReference>
<sequence length="238" mass="28278">MVETRRQKKHNAIFERNQAESPLLNRLPREIRDMIYQFALDTAIVELPQPPSRFLTHVWNTPRTRIYAEPRFFFQEPGLLSTCRQIKQEAKSYADKYTTVVIAPTFDYDLHCFEKTLRAMHTRASRFQGVQEIVFERHELSGILNFSGRQYPQNGPNHFGITSRTFPLLEAVLWPNCPLRRVTWNELMATARYCFMKPNLLMYNLPGYEEYEKPDEPDESSRQKKRDDRGWVYLRPRG</sequence>
<accession>A0A9P4TLV8</accession>
<protein>
    <recommendedName>
        <fullName evidence="2">2EXR domain-containing protein</fullName>
    </recommendedName>
</protein>
<dbReference type="OrthoDB" id="10664424at2759"/>
<feature type="region of interest" description="Disordered" evidence="1">
    <location>
        <begin position="211"/>
        <end position="238"/>
    </location>
</feature>
<dbReference type="Pfam" id="PF20150">
    <property type="entry name" value="2EXR"/>
    <property type="match status" value="1"/>
</dbReference>
<dbReference type="EMBL" id="SWKU01000004">
    <property type="protein sequence ID" value="KAF3007683.1"/>
    <property type="molecule type" value="Genomic_DNA"/>
</dbReference>
<dbReference type="PANTHER" id="PTHR38790">
    <property type="entry name" value="2EXR DOMAIN-CONTAINING PROTEIN-RELATED"/>
    <property type="match status" value="1"/>
</dbReference>
<evidence type="ECO:0000313" key="4">
    <source>
        <dbReference type="Proteomes" id="UP000801428"/>
    </source>
</evidence>
<dbReference type="PANTHER" id="PTHR38790:SF4">
    <property type="entry name" value="2EXR DOMAIN-CONTAINING PROTEIN"/>
    <property type="match status" value="1"/>
</dbReference>
<proteinExistence type="predicted"/>
<evidence type="ECO:0000259" key="2">
    <source>
        <dbReference type="Pfam" id="PF20150"/>
    </source>
</evidence>
<feature type="compositionally biased region" description="Basic and acidic residues" evidence="1">
    <location>
        <begin position="219"/>
        <end position="230"/>
    </location>
</feature>
<gene>
    <name evidence="3" type="ORF">E8E13_009236</name>
</gene>